<organism evidence="3 4">
    <name type="scientific">Staurois parvus</name>
    <dbReference type="NCBI Taxonomy" id="386267"/>
    <lineage>
        <taxon>Eukaryota</taxon>
        <taxon>Metazoa</taxon>
        <taxon>Chordata</taxon>
        <taxon>Craniata</taxon>
        <taxon>Vertebrata</taxon>
        <taxon>Euteleostomi</taxon>
        <taxon>Amphibia</taxon>
        <taxon>Batrachia</taxon>
        <taxon>Anura</taxon>
        <taxon>Neobatrachia</taxon>
        <taxon>Ranoidea</taxon>
        <taxon>Ranidae</taxon>
        <taxon>Staurois</taxon>
    </lineage>
</organism>
<gene>
    <name evidence="3" type="ORF">SPARVUS_LOCUS13030360</name>
</gene>
<feature type="region of interest" description="Disordered" evidence="1">
    <location>
        <begin position="1"/>
        <end position="92"/>
    </location>
</feature>
<feature type="domain" description="MADF" evidence="2">
    <location>
        <begin position="169"/>
        <end position="237"/>
    </location>
</feature>
<reference evidence="3" key="1">
    <citation type="submission" date="2023-05" db="EMBL/GenBank/DDBJ databases">
        <authorList>
            <person name="Stuckert A."/>
        </authorList>
    </citation>
    <scope>NUCLEOTIDE SEQUENCE</scope>
</reference>
<evidence type="ECO:0000313" key="4">
    <source>
        <dbReference type="Proteomes" id="UP001162483"/>
    </source>
</evidence>
<sequence length="237" mass="27842">GGDRIKREVDIKTEQSEETCIRRKRKSDRRKRIPENNVGPVHPKPEIVIKTEDDHEDPYMRNDRSFQEDQSLKTRTGHNMKPEVEVKLEEGDQHHVMSDQHFEERDSSPAASPDYFLVQIKEEEEDLSFGMDYQQHGEKVDHPQPSSAIREKDGRIHRMSSKMFIDIAQLIQLVQERPELYNPKTPSYADRYKKKKAWDEICAIVVPDWELCSEKEKNIKGEKHKKSQRSSDSMEVS</sequence>
<feature type="compositionally biased region" description="Basic and acidic residues" evidence="1">
    <location>
        <begin position="1"/>
        <end position="21"/>
    </location>
</feature>
<keyword evidence="4" id="KW-1185">Reference proteome</keyword>
<name>A0ABN9G2A3_9NEOB</name>
<proteinExistence type="predicted"/>
<evidence type="ECO:0000259" key="2">
    <source>
        <dbReference type="PROSITE" id="PS51029"/>
    </source>
</evidence>
<accession>A0ABN9G2A3</accession>
<comment type="caution">
    <text evidence="3">The sequence shown here is derived from an EMBL/GenBank/DDBJ whole genome shotgun (WGS) entry which is preliminary data.</text>
</comment>
<dbReference type="EMBL" id="CATNWA010017608">
    <property type="protein sequence ID" value="CAI9601801.1"/>
    <property type="molecule type" value="Genomic_DNA"/>
</dbReference>
<dbReference type="PROSITE" id="PS51029">
    <property type="entry name" value="MADF"/>
    <property type="match status" value="1"/>
</dbReference>
<dbReference type="Pfam" id="PF10545">
    <property type="entry name" value="MADF_DNA_bdg"/>
    <property type="match status" value="1"/>
</dbReference>
<feature type="compositionally biased region" description="Basic and acidic residues" evidence="1">
    <location>
        <begin position="43"/>
        <end position="72"/>
    </location>
</feature>
<feature type="region of interest" description="Disordered" evidence="1">
    <location>
        <begin position="216"/>
        <end position="237"/>
    </location>
</feature>
<protein>
    <recommendedName>
        <fullName evidence="2">MADF domain-containing protein</fullName>
    </recommendedName>
</protein>
<evidence type="ECO:0000313" key="3">
    <source>
        <dbReference type="EMBL" id="CAI9601801.1"/>
    </source>
</evidence>
<feature type="compositionally biased region" description="Basic residues" evidence="1">
    <location>
        <begin position="22"/>
        <end position="32"/>
    </location>
</feature>
<dbReference type="InterPro" id="IPR006578">
    <property type="entry name" value="MADF-dom"/>
</dbReference>
<dbReference type="Proteomes" id="UP001162483">
    <property type="component" value="Unassembled WGS sequence"/>
</dbReference>
<evidence type="ECO:0000256" key="1">
    <source>
        <dbReference type="SAM" id="MobiDB-lite"/>
    </source>
</evidence>
<feature type="non-terminal residue" evidence="3">
    <location>
        <position position="1"/>
    </location>
</feature>
<feature type="compositionally biased region" description="Basic and acidic residues" evidence="1">
    <location>
        <begin position="80"/>
        <end position="92"/>
    </location>
</feature>